<protein>
    <submittedName>
        <fullName evidence="3">Type IV pilus assembly protein PilW</fullName>
    </submittedName>
</protein>
<dbReference type="EMBL" id="FNPE01000002">
    <property type="protein sequence ID" value="SDY03595.1"/>
    <property type="molecule type" value="Genomic_DNA"/>
</dbReference>
<evidence type="ECO:0000256" key="1">
    <source>
        <dbReference type="SAM" id="MobiDB-lite"/>
    </source>
</evidence>
<accession>A0A1H3GKS8</accession>
<keyword evidence="2" id="KW-0472">Membrane</keyword>
<proteinExistence type="predicted"/>
<evidence type="ECO:0000256" key="2">
    <source>
        <dbReference type="SAM" id="Phobius"/>
    </source>
</evidence>
<sequence length="346" mass="36892">MTLVELMVALAISMVIILAAVFVYMASVDSQRAQDRSTVSTETGAFAMQMMGRAIMNAGFYPAPALPIPVDVSQTGMYDTYPPIPAASRVSTDWADPASGWPPTAFQTGIYGCDGAKLDVATSLCGTETANDPDTLVINYFTSDSMGGATGSRFDCTGRDVASDPSNSERNKDAEGVTIADGKPPRLPLFGSNRYALSAGTVYVGQTEVNTKSLVCSGNGKSPHGTADSTAYQPLLAGIEDLQFTYGVYSSEQTLSPDRFYTAAQVNGLSNASINGVTMTGWQRVVSIRVCILTKTLNGKTRIADKSGSERKYVDCQEVEKNQPTGETYTRLVQVFGARNGLKQSY</sequence>
<keyword evidence="2" id="KW-0812">Transmembrane</keyword>
<dbReference type="InterPro" id="IPR045584">
    <property type="entry name" value="Pilin-like"/>
</dbReference>
<dbReference type="InterPro" id="IPR032092">
    <property type="entry name" value="PilW"/>
</dbReference>
<feature type="compositionally biased region" description="Basic and acidic residues" evidence="1">
    <location>
        <begin position="157"/>
        <end position="175"/>
    </location>
</feature>
<dbReference type="GO" id="GO:0043683">
    <property type="term" value="P:type IV pilus assembly"/>
    <property type="evidence" value="ECO:0007669"/>
    <property type="project" value="InterPro"/>
</dbReference>
<evidence type="ECO:0000313" key="3">
    <source>
        <dbReference type="EMBL" id="SDY03595.1"/>
    </source>
</evidence>
<dbReference type="SUPFAM" id="SSF54523">
    <property type="entry name" value="Pili subunits"/>
    <property type="match status" value="1"/>
</dbReference>
<feature type="transmembrane region" description="Helical" evidence="2">
    <location>
        <begin position="6"/>
        <end position="26"/>
    </location>
</feature>
<feature type="region of interest" description="Disordered" evidence="1">
    <location>
        <begin position="157"/>
        <end position="179"/>
    </location>
</feature>
<dbReference type="Proteomes" id="UP000183417">
    <property type="component" value="Unassembled WGS sequence"/>
</dbReference>
<keyword evidence="2" id="KW-1133">Transmembrane helix</keyword>
<dbReference type="Pfam" id="PF16074">
    <property type="entry name" value="PilW"/>
    <property type="match status" value="1"/>
</dbReference>
<evidence type="ECO:0000313" key="4">
    <source>
        <dbReference type="Proteomes" id="UP000183417"/>
    </source>
</evidence>
<dbReference type="AlphaFoldDB" id="A0A1H3GKS8"/>
<gene>
    <name evidence="3" type="ORF">SAMN05421547_102248</name>
</gene>
<name>A0A1H3GKS8_9BURK</name>
<reference evidence="3 4" key="1">
    <citation type="submission" date="2016-10" db="EMBL/GenBank/DDBJ databases">
        <authorList>
            <person name="de Groot N.N."/>
        </authorList>
    </citation>
    <scope>NUCLEOTIDE SEQUENCE [LARGE SCALE GENOMIC DNA]</scope>
    <source>
        <strain evidence="3 4">LMG 24775</strain>
    </source>
</reference>
<organism evidence="3 4">
    <name type="scientific">Delftia lacustris</name>
    <dbReference type="NCBI Taxonomy" id="558537"/>
    <lineage>
        <taxon>Bacteria</taxon>
        <taxon>Pseudomonadati</taxon>
        <taxon>Pseudomonadota</taxon>
        <taxon>Betaproteobacteria</taxon>
        <taxon>Burkholderiales</taxon>
        <taxon>Comamonadaceae</taxon>
        <taxon>Delftia</taxon>
    </lineage>
</organism>